<dbReference type="InterPro" id="IPR034660">
    <property type="entry name" value="DinB/YfiT-like"/>
</dbReference>
<dbReference type="Pfam" id="PF12867">
    <property type="entry name" value="DinB_2"/>
    <property type="match status" value="1"/>
</dbReference>
<dbReference type="SUPFAM" id="SSF109854">
    <property type="entry name" value="DinB/YfiT-like putative metalloenzymes"/>
    <property type="match status" value="1"/>
</dbReference>
<proteinExistence type="predicted"/>
<name>A0ABT9SU63_9GAMM</name>
<dbReference type="SUPFAM" id="SSF53335">
    <property type="entry name" value="S-adenosyl-L-methionine-dependent methyltransferases"/>
    <property type="match status" value="1"/>
</dbReference>
<dbReference type="Gene3D" id="3.90.1580.10">
    <property type="entry name" value="paralog of FGE (formylglycine-generating enzyme)"/>
    <property type="match status" value="2"/>
</dbReference>
<keyword evidence="4" id="KW-0408">Iron</keyword>
<dbReference type="InterPro" id="IPR051128">
    <property type="entry name" value="EgtD_Methyltrsf_superfamily"/>
</dbReference>
<keyword evidence="10" id="KW-1185">Reference proteome</keyword>
<feature type="domain" description="Histidine-specific methyltransferase SAM-dependent" evidence="7">
    <location>
        <begin position="432"/>
        <end position="729"/>
    </location>
</feature>
<dbReference type="PANTHER" id="PTHR43397">
    <property type="entry name" value="ERGOTHIONEINE BIOSYNTHESIS PROTEIN 1"/>
    <property type="match status" value="1"/>
</dbReference>
<evidence type="ECO:0000259" key="7">
    <source>
        <dbReference type="Pfam" id="PF10017"/>
    </source>
</evidence>
<dbReference type="Gene3D" id="3.40.50.150">
    <property type="entry name" value="Vaccinia Virus protein VP39"/>
    <property type="match status" value="1"/>
</dbReference>
<dbReference type="EMBL" id="JAUSSK010000001">
    <property type="protein sequence ID" value="MDQ0007883.1"/>
    <property type="molecule type" value="Genomic_DNA"/>
</dbReference>
<evidence type="ECO:0000259" key="8">
    <source>
        <dbReference type="Pfam" id="PF12867"/>
    </source>
</evidence>
<keyword evidence="2" id="KW-0808">Transferase</keyword>
<dbReference type="NCBIfam" id="TIGR03438">
    <property type="entry name" value="egtD_ergothio"/>
    <property type="match status" value="1"/>
</dbReference>
<evidence type="ECO:0000259" key="6">
    <source>
        <dbReference type="Pfam" id="PF03781"/>
    </source>
</evidence>
<evidence type="ECO:0000256" key="2">
    <source>
        <dbReference type="ARBA" id="ARBA00022679"/>
    </source>
</evidence>
<dbReference type="InterPro" id="IPR024775">
    <property type="entry name" value="DinB-like"/>
</dbReference>
<dbReference type="RefSeq" id="WP_306846379.1">
    <property type="nucleotide sequence ID" value="NZ_JAUSSK010000001.1"/>
</dbReference>
<evidence type="ECO:0000313" key="9">
    <source>
        <dbReference type="EMBL" id="MDQ0007883.1"/>
    </source>
</evidence>
<dbReference type="InterPro" id="IPR035094">
    <property type="entry name" value="EgtD"/>
</dbReference>
<dbReference type="NCBIfam" id="TIGR03440">
    <property type="entry name" value="egtB_TIGR03440"/>
    <property type="match status" value="1"/>
</dbReference>
<dbReference type="InterPro" id="IPR042095">
    <property type="entry name" value="SUMF_sf"/>
</dbReference>
<dbReference type="InterPro" id="IPR017806">
    <property type="entry name" value="EgtB"/>
</dbReference>
<comment type="caution">
    <text evidence="9">The sequence shown here is derived from an EMBL/GenBank/DDBJ whole genome shotgun (WGS) entry which is preliminary data.</text>
</comment>
<keyword evidence="1" id="KW-0489">Methyltransferase</keyword>
<evidence type="ECO:0000256" key="4">
    <source>
        <dbReference type="ARBA" id="ARBA00023004"/>
    </source>
</evidence>
<dbReference type="Proteomes" id="UP001237737">
    <property type="component" value="Unassembled WGS sequence"/>
</dbReference>
<dbReference type="Pfam" id="PF03781">
    <property type="entry name" value="FGE-sulfatase"/>
    <property type="match status" value="1"/>
</dbReference>
<dbReference type="InterPro" id="IPR005532">
    <property type="entry name" value="SUMF_dom"/>
</dbReference>
<evidence type="ECO:0000256" key="3">
    <source>
        <dbReference type="ARBA" id="ARBA00023002"/>
    </source>
</evidence>
<dbReference type="InterPro" id="IPR029063">
    <property type="entry name" value="SAM-dependent_MTases_sf"/>
</dbReference>
<evidence type="ECO:0000256" key="5">
    <source>
        <dbReference type="ARBA" id="ARBA00037882"/>
    </source>
</evidence>
<evidence type="ECO:0000313" key="10">
    <source>
        <dbReference type="Proteomes" id="UP001237737"/>
    </source>
</evidence>
<comment type="pathway">
    <text evidence="5">Amino-acid biosynthesis; ergothioneine biosynthesis.</text>
</comment>
<accession>A0ABT9SU63</accession>
<dbReference type="Pfam" id="PF10017">
    <property type="entry name" value="Methyltransf_33"/>
    <property type="match status" value="1"/>
</dbReference>
<organism evidence="9 10">
    <name type="scientific">Luteibacter jiangsuensis</name>
    <dbReference type="NCBI Taxonomy" id="637577"/>
    <lineage>
        <taxon>Bacteria</taxon>
        <taxon>Pseudomonadati</taxon>
        <taxon>Pseudomonadota</taxon>
        <taxon>Gammaproteobacteria</taxon>
        <taxon>Lysobacterales</taxon>
        <taxon>Rhodanobacteraceae</taxon>
        <taxon>Luteibacter</taxon>
    </lineage>
</organism>
<protein>
    <submittedName>
        <fullName evidence="9">Dimethylhistidine N-methyltransferase</fullName>
    </submittedName>
</protein>
<feature type="domain" description="DinB-like" evidence="8">
    <location>
        <begin position="37"/>
        <end position="168"/>
    </location>
</feature>
<keyword evidence="3" id="KW-0560">Oxidoreductase</keyword>
<feature type="domain" description="Sulfatase-modifying factor enzyme-like" evidence="6">
    <location>
        <begin position="205"/>
        <end position="336"/>
    </location>
</feature>
<reference evidence="9 10" key="1">
    <citation type="submission" date="2023-07" db="EMBL/GenBank/DDBJ databases">
        <title>Sorghum-associated microbial communities from plants grown in Nebraska, USA.</title>
        <authorList>
            <person name="Schachtman D."/>
        </authorList>
    </citation>
    <scope>NUCLEOTIDE SEQUENCE [LARGE SCALE GENOMIC DNA]</scope>
    <source>
        <strain evidence="9 10">CC60</strain>
    </source>
</reference>
<dbReference type="SUPFAM" id="SSF56436">
    <property type="entry name" value="C-type lectin-like"/>
    <property type="match status" value="1"/>
</dbReference>
<dbReference type="InterPro" id="IPR016187">
    <property type="entry name" value="CTDL_fold"/>
</dbReference>
<gene>
    <name evidence="9" type="ORF">J2T07_000042</name>
</gene>
<dbReference type="PANTHER" id="PTHR43397:SF1">
    <property type="entry name" value="ERGOTHIONEINE BIOSYNTHESIS PROTEIN 1"/>
    <property type="match status" value="1"/>
</dbReference>
<dbReference type="InterPro" id="IPR019257">
    <property type="entry name" value="MeTrfase_dom"/>
</dbReference>
<sequence>MQAFVDTSWAPGAASRRASTGVTTVRCQPGLPLRERYDAVRARTEALVAALGPEDMVVQSMPDASPAKWHLAHTTWFFETFLLGPNVPGYEVFDAEFGYFFNSYYEAIGPRHPRPLRGLLTRPPIDRVIAYRHHVDTHMRAFLAGGAVGPELEALVRLGFAHEEQHQELLVMDVQHLFAQSPLKPAFDPAWSAPAPGPTGRFRPVGGGPVRIGAVDEPFAFDNEGPRHTVWLEPFEIADRLVTNGQWLAFMALGGYRRADLWLSDGWAQRQEEGWESPLYWQHDGEAWSHMTPGGWRPVDPDAPVTHVSYYEAEAFARWAGARLPTEAEWEHAMRTRDDLEQVDDVVWQWTASSYSPYPGFRAADDAVGEYNGKFMIGQMVLRGGASVTPAGHARISYRNFYRPGQRWMFSGVRLARDPAFTPDGDRLTFLRDTLAGLSSSPKTFSPKYFYDGAGSDLFEAICVTPEYYPTRTETALLREIAPALAAGIPQGAVLLELGSGASDKTRMLLDAAPWISAYVPVDISAAALDGAVTRLREAYPSLAVHPVVGDFTHAIEVPKALAGRPVVAFFPGSTIGNFTPVEAIALLRSVRERLGPGARFIVGADQVKDVEVLLAAYDDAAGVTAAFNRNVLVRVDRELGGDFDPQAFDHRAVWNAQLERIEMHLVSREAQRVTVAGQSFAFAAGESIHTENSHKFTPASFARLAEAGGWRIEREWISAAPAFGVFSLVAAS</sequence>
<evidence type="ECO:0000256" key="1">
    <source>
        <dbReference type="ARBA" id="ARBA00022603"/>
    </source>
</evidence>